<reference evidence="1 2" key="1">
    <citation type="submission" date="2017-03" db="EMBL/GenBank/DDBJ databases">
        <authorList>
            <person name="Afonso C.L."/>
            <person name="Miller P.J."/>
            <person name="Scott M.A."/>
            <person name="Spackman E."/>
            <person name="Goraichik I."/>
            <person name="Dimitrov K.M."/>
            <person name="Suarez D.L."/>
            <person name="Swayne D.E."/>
        </authorList>
    </citation>
    <scope>NUCLEOTIDE SEQUENCE [LARGE SCALE GENOMIC DNA]</scope>
    <source>
        <strain evidence="1 2">CECT 7639</strain>
    </source>
</reference>
<dbReference type="AlphaFoldDB" id="A0A1Y5RNX7"/>
<gene>
    <name evidence="1" type="ORF">TRL7639_00588</name>
</gene>
<sequence>MTAIDAIRPAKPTINFWHTVSLWPFAMRQAPSCPMPPSDRLARDAGLSPTERELLTLQWPSQTTRHPML</sequence>
<dbReference type="Proteomes" id="UP000193077">
    <property type="component" value="Unassembled WGS sequence"/>
</dbReference>
<protein>
    <submittedName>
        <fullName evidence="1">Uncharacterized protein</fullName>
    </submittedName>
</protein>
<dbReference type="EMBL" id="FWFO01000001">
    <property type="protein sequence ID" value="SLN21564.1"/>
    <property type="molecule type" value="Genomic_DNA"/>
</dbReference>
<evidence type="ECO:0000313" key="1">
    <source>
        <dbReference type="EMBL" id="SLN21564.1"/>
    </source>
</evidence>
<accession>A0A1Y5RNX7</accession>
<organism evidence="1 2">
    <name type="scientific">Falsiruegeria litorea R37</name>
    <dbReference type="NCBI Taxonomy" id="1200284"/>
    <lineage>
        <taxon>Bacteria</taxon>
        <taxon>Pseudomonadati</taxon>
        <taxon>Pseudomonadota</taxon>
        <taxon>Alphaproteobacteria</taxon>
        <taxon>Rhodobacterales</taxon>
        <taxon>Roseobacteraceae</taxon>
        <taxon>Falsiruegeria</taxon>
    </lineage>
</organism>
<evidence type="ECO:0000313" key="2">
    <source>
        <dbReference type="Proteomes" id="UP000193077"/>
    </source>
</evidence>
<proteinExistence type="predicted"/>
<keyword evidence="2" id="KW-1185">Reference proteome</keyword>
<name>A0A1Y5RNX7_9RHOB</name>